<keyword evidence="1" id="KW-0813">Transport</keyword>
<comment type="caution">
    <text evidence="5">The sequence shown here is derived from an EMBL/GenBank/DDBJ whole genome shotgun (WGS) entry which is preliminary data.</text>
</comment>
<dbReference type="FunFam" id="3.40.50.300:FF:000134">
    <property type="entry name" value="Iron-enterobactin ABC transporter ATP-binding protein"/>
    <property type="match status" value="1"/>
</dbReference>
<sequence length="261" mass="28438">MITGHNLTYAYGAHRVVDDVSLTTAPGRVLGLIGPNGSGKTTLLRLLHGALPPQAGSVTINETPLEQLSPRQIAQQLSVVVQESESDTTITVGEMVLLGRAPYLKPFARTKPSDHRIAAQALERVGVAHLGHRIFASLSGGERQRVLIARALAQQGQHLLLDEPTNHLDIRYQHEILALVRGLDVTTLIVLHDLNLAAQYCDELIMLDHGRIAATGTPDHVLQPELIERVYGIHAARHRLGGHLQLSFSLHPELAQKGPLR</sequence>
<feature type="domain" description="ABC transporter" evidence="4">
    <location>
        <begin position="2"/>
        <end position="234"/>
    </location>
</feature>
<dbReference type="PROSITE" id="PS50893">
    <property type="entry name" value="ABC_TRANSPORTER_2"/>
    <property type="match status" value="1"/>
</dbReference>
<evidence type="ECO:0000256" key="2">
    <source>
        <dbReference type="ARBA" id="ARBA00022741"/>
    </source>
</evidence>
<dbReference type="InterPro" id="IPR027417">
    <property type="entry name" value="P-loop_NTPase"/>
</dbReference>
<evidence type="ECO:0000256" key="1">
    <source>
        <dbReference type="ARBA" id="ARBA00022448"/>
    </source>
</evidence>
<gene>
    <name evidence="5" type="ORF">A6F49_06505</name>
</gene>
<evidence type="ECO:0000313" key="5">
    <source>
        <dbReference type="EMBL" id="OAV62359.1"/>
    </source>
</evidence>
<dbReference type="InterPro" id="IPR017871">
    <property type="entry name" value="ABC_transporter-like_CS"/>
</dbReference>
<organism evidence="5 6">
    <name type="scientific">Enteractinococcus helveticum</name>
    <dbReference type="NCBI Taxonomy" id="1837282"/>
    <lineage>
        <taxon>Bacteria</taxon>
        <taxon>Bacillati</taxon>
        <taxon>Actinomycetota</taxon>
        <taxon>Actinomycetes</taxon>
        <taxon>Micrococcales</taxon>
        <taxon>Micrococcaceae</taxon>
    </lineage>
</organism>
<dbReference type="CDD" id="cd03214">
    <property type="entry name" value="ABC_Iron-Siderophores_B12_Hemin"/>
    <property type="match status" value="1"/>
</dbReference>
<dbReference type="Proteomes" id="UP000078292">
    <property type="component" value="Unassembled WGS sequence"/>
</dbReference>
<proteinExistence type="predicted"/>
<dbReference type="InterPro" id="IPR003593">
    <property type="entry name" value="AAA+_ATPase"/>
</dbReference>
<dbReference type="AlphaFoldDB" id="A0A1B7M1E2"/>
<keyword evidence="3" id="KW-0067">ATP-binding</keyword>
<dbReference type="OrthoDB" id="5296765at2"/>
<dbReference type="EMBL" id="LXEY01000012">
    <property type="protein sequence ID" value="OAV62359.1"/>
    <property type="molecule type" value="Genomic_DNA"/>
</dbReference>
<keyword evidence="6" id="KW-1185">Reference proteome</keyword>
<dbReference type="STRING" id="1837282.A6F49_06505"/>
<dbReference type="SUPFAM" id="SSF52540">
    <property type="entry name" value="P-loop containing nucleoside triphosphate hydrolases"/>
    <property type="match status" value="1"/>
</dbReference>
<evidence type="ECO:0000313" key="6">
    <source>
        <dbReference type="Proteomes" id="UP000078292"/>
    </source>
</evidence>
<dbReference type="SMART" id="SM00382">
    <property type="entry name" value="AAA"/>
    <property type="match status" value="1"/>
</dbReference>
<dbReference type="Pfam" id="PF00005">
    <property type="entry name" value="ABC_tran"/>
    <property type="match status" value="1"/>
</dbReference>
<accession>A0A1B7M1E2</accession>
<name>A0A1B7M1E2_9MICC</name>
<evidence type="ECO:0000259" key="4">
    <source>
        <dbReference type="PROSITE" id="PS50893"/>
    </source>
</evidence>
<keyword evidence="2" id="KW-0547">Nucleotide-binding</keyword>
<dbReference type="InterPro" id="IPR003439">
    <property type="entry name" value="ABC_transporter-like_ATP-bd"/>
</dbReference>
<reference evidence="5 6" key="1">
    <citation type="submission" date="2016-04" db="EMBL/GenBank/DDBJ databases">
        <title>First whole genome shotgun sequence of the bacterium Enteractinococcus sp. strain UASWS1574.</title>
        <authorList>
            <person name="Crovadore J."/>
            <person name="Chablais R."/>
            <person name="Lefort F."/>
        </authorList>
    </citation>
    <scope>NUCLEOTIDE SEQUENCE [LARGE SCALE GENOMIC DNA]</scope>
    <source>
        <strain evidence="5 6">UASWS1574</strain>
    </source>
</reference>
<dbReference type="GO" id="GO:0005524">
    <property type="term" value="F:ATP binding"/>
    <property type="evidence" value="ECO:0007669"/>
    <property type="project" value="UniProtKB-KW"/>
</dbReference>
<dbReference type="GO" id="GO:0016887">
    <property type="term" value="F:ATP hydrolysis activity"/>
    <property type="evidence" value="ECO:0007669"/>
    <property type="project" value="InterPro"/>
</dbReference>
<dbReference type="PANTHER" id="PTHR42794:SF2">
    <property type="entry name" value="ABC TRANSPORTER ATP-BINDING PROTEIN"/>
    <property type="match status" value="1"/>
</dbReference>
<dbReference type="RefSeq" id="WP_043057070.1">
    <property type="nucleotide sequence ID" value="NZ_LXEY01000012.1"/>
</dbReference>
<dbReference type="PANTHER" id="PTHR42794">
    <property type="entry name" value="HEMIN IMPORT ATP-BINDING PROTEIN HMUV"/>
    <property type="match status" value="1"/>
</dbReference>
<evidence type="ECO:0000256" key="3">
    <source>
        <dbReference type="ARBA" id="ARBA00022840"/>
    </source>
</evidence>
<dbReference type="PROSITE" id="PS00211">
    <property type="entry name" value="ABC_TRANSPORTER_1"/>
    <property type="match status" value="1"/>
</dbReference>
<dbReference type="Gene3D" id="3.40.50.300">
    <property type="entry name" value="P-loop containing nucleotide triphosphate hydrolases"/>
    <property type="match status" value="1"/>
</dbReference>
<protein>
    <submittedName>
        <fullName evidence="5">Histidinol phosphatase</fullName>
    </submittedName>
</protein>